<feature type="compositionally biased region" description="Basic and acidic residues" evidence="1">
    <location>
        <begin position="45"/>
        <end position="55"/>
    </location>
</feature>
<reference evidence="2 3" key="1">
    <citation type="submission" date="2019-06" db="EMBL/GenBank/DDBJ databases">
        <title>A chromosomal-level reference genome of Carpinus fangiana (Coryloideae, Betulaceae).</title>
        <authorList>
            <person name="Yang X."/>
            <person name="Wang Z."/>
            <person name="Zhang L."/>
            <person name="Hao G."/>
            <person name="Liu J."/>
            <person name="Yang Y."/>
        </authorList>
    </citation>
    <scope>NUCLEOTIDE SEQUENCE [LARGE SCALE GENOMIC DNA]</scope>
    <source>
        <strain evidence="2">Cfa_2016G</strain>
        <tissue evidence="2">Leaf</tissue>
    </source>
</reference>
<proteinExistence type="predicted"/>
<dbReference type="InterPro" id="IPR055276">
    <property type="entry name" value="NHL41-like"/>
</dbReference>
<dbReference type="PANTHER" id="PTHR48436">
    <property type="entry name" value="2, PUTATIVE-RELATED"/>
    <property type="match status" value="1"/>
</dbReference>
<feature type="compositionally biased region" description="Polar residues" evidence="1">
    <location>
        <begin position="56"/>
        <end position="74"/>
    </location>
</feature>
<dbReference type="Proteomes" id="UP000327013">
    <property type="component" value="Chromosome 1"/>
</dbReference>
<feature type="region of interest" description="Disordered" evidence="1">
    <location>
        <begin position="1"/>
        <end position="107"/>
    </location>
</feature>
<dbReference type="AlphaFoldDB" id="A0A5N6QHD1"/>
<evidence type="ECO:0000313" key="3">
    <source>
        <dbReference type="Proteomes" id="UP000327013"/>
    </source>
</evidence>
<dbReference type="PANTHER" id="PTHR48436:SF1">
    <property type="entry name" value="2, PUTATIVE-RELATED"/>
    <property type="match status" value="1"/>
</dbReference>
<protein>
    <submittedName>
        <fullName evidence="2">Uncharacterized protein</fullName>
    </submittedName>
</protein>
<evidence type="ECO:0000313" key="2">
    <source>
        <dbReference type="EMBL" id="KAE7998742.1"/>
    </source>
</evidence>
<gene>
    <name evidence="2" type="ORF">FH972_003253</name>
</gene>
<feature type="compositionally biased region" description="Low complexity" evidence="1">
    <location>
        <begin position="20"/>
        <end position="29"/>
    </location>
</feature>
<keyword evidence="3" id="KW-1185">Reference proteome</keyword>
<dbReference type="EMBL" id="CM017321">
    <property type="protein sequence ID" value="KAE7998742.1"/>
    <property type="molecule type" value="Genomic_DNA"/>
</dbReference>
<dbReference type="OrthoDB" id="903824at2759"/>
<sequence length="296" mass="32472">MPYSAVSDPFKTQTMHATDSDATSLDASSHGSPKRAVYYVQSPSRDSHDDGDKSSSAHATPAFNSPMDSPSHPSYGTFRSASRASSASRFSGGKPDNRKRNDKGWPNCDVIQEEGIYDELFRDRGGLSRSFQLLIGAWRLTVHNFYIGEGSDSTGVPTKMLTMNSSVDMSVYNPATFFGIHVSSTPVNLMYSQLAAATGQLKKYYQPRKSHRTVSVNLQGNMVPLYGVGASLIVSEKNGEVPMMLAFEVRSRGNVVGELVRSNHRRHISCSLVIDSQTTATDEELYLVEILEKKAQ</sequence>
<name>A0A5N6QHD1_9ROSI</name>
<evidence type="ECO:0000256" key="1">
    <source>
        <dbReference type="SAM" id="MobiDB-lite"/>
    </source>
</evidence>
<accession>A0A5N6QHD1</accession>
<organism evidence="2 3">
    <name type="scientific">Carpinus fangiana</name>
    <dbReference type="NCBI Taxonomy" id="176857"/>
    <lineage>
        <taxon>Eukaryota</taxon>
        <taxon>Viridiplantae</taxon>
        <taxon>Streptophyta</taxon>
        <taxon>Embryophyta</taxon>
        <taxon>Tracheophyta</taxon>
        <taxon>Spermatophyta</taxon>
        <taxon>Magnoliopsida</taxon>
        <taxon>eudicotyledons</taxon>
        <taxon>Gunneridae</taxon>
        <taxon>Pentapetalae</taxon>
        <taxon>rosids</taxon>
        <taxon>fabids</taxon>
        <taxon>Fagales</taxon>
        <taxon>Betulaceae</taxon>
        <taxon>Carpinus</taxon>
    </lineage>
</organism>
<feature type="compositionally biased region" description="Low complexity" evidence="1">
    <location>
        <begin position="78"/>
        <end position="91"/>
    </location>
</feature>